<dbReference type="PROSITE" id="PS50026">
    <property type="entry name" value="EGF_3"/>
    <property type="match status" value="1"/>
</dbReference>
<dbReference type="Pfam" id="PF08276">
    <property type="entry name" value="PAN_2"/>
    <property type="match status" value="1"/>
</dbReference>
<evidence type="ECO:0000256" key="12">
    <source>
        <dbReference type="ARBA" id="ARBA00023157"/>
    </source>
</evidence>
<keyword evidence="13" id="KW-0675">Receptor</keyword>
<comment type="caution">
    <text evidence="18">Lacks conserved residue(s) required for the propagation of feature annotation.</text>
</comment>
<keyword evidence="12" id="KW-1015">Disulfide bond</keyword>
<feature type="domain" description="Protein kinase" evidence="20">
    <location>
        <begin position="481"/>
        <end position="800"/>
    </location>
</feature>
<dbReference type="Pfam" id="PF07714">
    <property type="entry name" value="PK_Tyr_Ser-Thr"/>
    <property type="match status" value="1"/>
</dbReference>
<keyword evidence="25" id="KW-1185">Reference proteome</keyword>
<evidence type="ECO:0000256" key="11">
    <source>
        <dbReference type="ARBA" id="ARBA00023136"/>
    </source>
</evidence>
<keyword evidence="6" id="KW-0732">Signal</keyword>
<reference evidence="24 25" key="1">
    <citation type="journal article" date="2006" name="Science">
        <title>The genome of black cottonwood, Populus trichocarpa (Torr. &amp; Gray).</title>
        <authorList>
            <person name="Tuskan G.A."/>
            <person name="Difazio S."/>
            <person name="Jansson S."/>
            <person name="Bohlmann J."/>
            <person name="Grigoriev I."/>
            <person name="Hellsten U."/>
            <person name="Putnam N."/>
            <person name="Ralph S."/>
            <person name="Rombauts S."/>
            <person name="Salamov A."/>
            <person name="Schein J."/>
            <person name="Sterck L."/>
            <person name="Aerts A."/>
            <person name="Bhalerao R.R."/>
            <person name="Bhalerao R.P."/>
            <person name="Blaudez D."/>
            <person name="Boerjan W."/>
            <person name="Brun A."/>
            <person name="Brunner A."/>
            <person name="Busov V."/>
            <person name="Campbell M."/>
            <person name="Carlson J."/>
            <person name="Chalot M."/>
            <person name="Chapman J."/>
            <person name="Chen G.L."/>
            <person name="Cooper D."/>
            <person name="Coutinho P.M."/>
            <person name="Couturier J."/>
            <person name="Covert S."/>
            <person name="Cronk Q."/>
            <person name="Cunningham R."/>
            <person name="Davis J."/>
            <person name="Degroeve S."/>
            <person name="Dejardin A."/>
            <person name="Depamphilis C."/>
            <person name="Detter J."/>
            <person name="Dirks B."/>
            <person name="Dubchak I."/>
            <person name="Duplessis S."/>
            <person name="Ehlting J."/>
            <person name="Ellis B."/>
            <person name="Gendler K."/>
            <person name="Goodstein D."/>
            <person name="Gribskov M."/>
            <person name="Grimwood J."/>
            <person name="Groover A."/>
            <person name="Gunter L."/>
            <person name="Hamberger B."/>
            <person name="Heinze B."/>
            <person name="Helariutta Y."/>
            <person name="Henrissat B."/>
            <person name="Holligan D."/>
            <person name="Holt R."/>
            <person name="Huang W."/>
            <person name="Islam-Faridi N."/>
            <person name="Jones S."/>
            <person name="Jones-Rhoades M."/>
            <person name="Jorgensen R."/>
            <person name="Joshi C."/>
            <person name="Kangasjarvi J."/>
            <person name="Karlsson J."/>
            <person name="Kelleher C."/>
            <person name="Kirkpatrick R."/>
            <person name="Kirst M."/>
            <person name="Kohler A."/>
            <person name="Kalluri U."/>
            <person name="Larimer F."/>
            <person name="Leebens-Mack J."/>
            <person name="Leple J.C."/>
            <person name="Locascio P."/>
            <person name="Lou Y."/>
            <person name="Lucas S."/>
            <person name="Martin F."/>
            <person name="Montanini B."/>
            <person name="Napoli C."/>
            <person name="Nelson D.R."/>
            <person name="Nelson C."/>
            <person name="Nieminen K."/>
            <person name="Nilsson O."/>
            <person name="Pereda V."/>
            <person name="Peter G."/>
            <person name="Philippe R."/>
            <person name="Pilate G."/>
            <person name="Poliakov A."/>
            <person name="Razumovskaya J."/>
            <person name="Richardson P."/>
            <person name="Rinaldi C."/>
            <person name="Ritland K."/>
            <person name="Rouze P."/>
            <person name="Ryaboy D."/>
            <person name="Schmutz J."/>
            <person name="Schrader J."/>
            <person name="Segerman B."/>
            <person name="Shin H."/>
            <person name="Siddiqui A."/>
            <person name="Sterky F."/>
            <person name="Terry A."/>
            <person name="Tsai C.J."/>
            <person name="Uberbacher E."/>
            <person name="Unneberg P."/>
            <person name="Vahala J."/>
            <person name="Wall K."/>
            <person name="Wessler S."/>
            <person name="Yang G."/>
            <person name="Yin T."/>
            <person name="Douglas C."/>
            <person name="Marra M."/>
            <person name="Sandberg G."/>
            <person name="Van de Peer Y."/>
            <person name="Rokhsar D."/>
        </authorList>
    </citation>
    <scope>NUCLEOTIDE SEQUENCE [LARGE SCALE GENOMIC DNA]</scope>
    <source>
        <strain evidence="25">cv. Nisqually</strain>
    </source>
</reference>
<feature type="domain" description="Bulb-type lectin" evidence="22">
    <location>
        <begin position="1"/>
        <end position="119"/>
    </location>
</feature>
<dbReference type="SMART" id="SM00220">
    <property type="entry name" value="S_TKc"/>
    <property type="match status" value="1"/>
</dbReference>
<evidence type="ECO:0000256" key="7">
    <source>
        <dbReference type="ARBA" id="ARBA00022741"/>
    </source>
</evidence>
<dbReference type="FunFam" id="3.50.4.10:FF:000002">
    <property type="entry name" value="G-type lectin S-receptor-like serine/threonine-protein kinase"/>
    <property type="match status" value="1"/>
</dbReference>
<dbReference type="GO" id="GO:0006955">
    <property type="term" value="P:immune response"/>
    <property type="evidence" value="ECO:0000318"/>
    <property type="project" value="GO_Central"/>
</dbReference>
<keyword evidence="14" id="KW-0325">Glycoprotein</keyword>
<evidence type="ECO:0000256" key="2">
    <source>
        <dbReference type="ARBA" id="ARBA00022527"/>
    </source>
</evidence>
<dbReference type="CDD" id="cd00028">
    <property type="entry name" value="B_lectin"/>
    <property type="match status" value="1"/>
</dbReference>
<evidence type="ECO:0000259" key="22">
    <source>
        <dbReference type="PROSITE" id="PS50927"/>
    </source>
</evidence>
<dbReference type="GO" id="GO:0005524">
    <property type="term" value="F:ATP binding"/>
    <property type="evidence" value="ECO:0007669"/>
    <property type="project" value="UniProtKB-KW"/>
</dbReference>
<keyword evidence="11 19" id="KW-0472">Membrane</keyword>
<dbReference type="AlphaFoldDB" id="A0A2K1YMK1"/>
<feature type="domain" description="EGF-like" evidence="21">
    <location>
        <begin position="258"/>
        <end position="294"/>
    </location>
</feature>
<dbReference type="Pfam" id="PF11883">
    <property type="entry name" value="DUF3403"/>
    <property type="match status" value="1"/>
</dbReference>
<evidence type="ECO:0000256" key="14">
    <source>
        <dbReference type="ARBA" id="ARBA00023180"/>
    </source>
</evidence>
<dbReference type="Proteomes" id="UP000006729">
    <property type="component" value="Chromosome 10"/>
</dbReference>
<feature type="transmembrane region" description="Helical" evidence="19">
    <location>
        <begin position="415"/>
        <end position="437"/>
    </location>
</feature>
<dbReference type="InterPro" id="IPR000719">
    <property type="entry name" value="Prot_kinase_dom"/>
</dbReference>
<evidence type="ECO:0000259" key="21">
    <source>
        <dbReference type="PROSITE" id="PS50026"/>
    </source>
</evidence>
<evidence type="ECO:0000256" key="5">
    <source>
        <dbReference type="ARBA" id="ARBA00022692"/>
    </source>
</evidence>
<dbReference type="GO" id="GO:0106310">
    <property type="term" value="F:protein serine kinase activity"/>
    <property type="evidence" value="ECO:0007669"/>
    <property type="project" value="RHEA"/>
</dbReference>
<proteinExistence type="inferred from homology"/>
<dbReference type="PROSITE" id="PS50927">
    <property type="entry name" value="BULB_LECTIN"/>
    <property type="match status" value="1"/>
</dbReference>
<dbReference type="GO" id="GO:0004674">
    <property type="term" value="F:protein serine/threonine kinase activity"/>
    <property type="evidence" value="ECO:0000318"/>
    <property type="project" value="GO_Central"/>
</dbReference>
<comment type="similarity">
    <text evidence="17">Belongs to the protein kinase superfamily. Ser/Thr protein kinase family.</text>
</comment>
<dbReference type="PROSITE" id="PS00108">
    <property type="entry name" value="PROTEIN_KINASE_ST"/>
    <property type="match status" value="1"/>
</dbReference>
<evidence type="ECO:0000256" key="9">
    <source>
        <dbReference type="ARBA" id="ARBA00022840"/>
    </source>
</evidence>
<dbReference type="Gene3D" id="1.10.510.10">
    <property type="entry name" value="Transferase(Phosphotransferase) domain 1"/>
    <property type="match status" value="1"/>
</dbReference>
<dbReference type="InterPro" id="IPR001245">
    <property type="entry name" value="Ser-Thr/Tyr_kinase_cat_dom"/>
</dbReference>
<comment type="catalytic activity">
    <reaction evidence="15 17">
        <text>L-threonyl-[protein] + ATP = O-phospho-L-threonyl-[protein] + ADP + H(+)</text>
        <dbReference type="Rhea" id="RHEA:46608"/>
        <dbReference type="Rhea" id="RHEA-COMP:11060"/>
        <dbReference type="Rhea" id="RHEA-COMP:11605"/>
        <dbReference type="ChEBI" id="CHEBI:15378"/>
        <dbReference type="ChEBI" id="CHEBI:30013"/>
        <dbReference type="ChEBI" id="CHEBI:30616"/>
        <dbReference type="ChEBI" id="CHEBI:61977"/>
        <dbReference type="ChEBI" id="CHEBI:456216"/>
        <dbReference type="EC" id="2.7.11.1"/>
    </reaction>
</comment>
<dbReference type="InterPro" id="IPR021820">
    <property type="entry name" value="S-locus_recpt_kinase_C"/>
</dbReference>
<dbReference type="SUPFAM" id="SSF51110">
    <property type="entry name" value="alpha-D-mannose-specific plant lectins"/>
    <property type="match status" value="1"/>
</dbReference>
<dbReference type="PANTHER" id="PTHR32444:SF183">
    <property type="entry name" value="APPLE DOMAIN-CONTAINING PROTEIN"/>
    <property type="match status" value="1"/>
</dbReference>
<dbReference type="PROSITE" id="PS50948">
    <property type="entry name" value="PAN"/>
    <property type="match status" value="1"/>
</dbReference>
<keyword evidence="7 17" id="KW-0547">Nucleotide-binding</keyword>
<evidence type="ECO:0000256" key="10">
    <source>
        <dbReference type="ARBA" id="ARBA00022989"/>
    </source>
</evidence>
<evidence type="ECO:0000256" key="16">
    <source>
        <dbReference type="ARBA" id="ARBA00048679"/>
    </source>
</evidence>
<dbReference type="GO" id="GO:0005886">
    <property type="term" value="C:plasma membrane"/>
    <property type="evidence" value="ECO:0000318"/>
    <property type="project" value="GO_Central"/>
</dbReference>
<keyword evidence="4 17" id="KW-0808">Transferase</keyword>
<comment type="subcellular location">
    <subcellularLocation>
        <location evidence="1">Membrane</location>
        <topology evidence="1">Single-pass type I membrane protein</topology>
    </subcellularLocation>
</comment>
<dbReference type="Gene3D" id="2.90.10.10">
    <property type="entry name" value="Bulb-type lectin domain"/>
    <property type="match status" value="1"/>
</dbReference>
<dbReference type="SMART" id="SM00108">
    <property type="entry name" value="B_lectin"/>
    <property type="match status" value="1"/>
</dbReference>
<dbReference type="CDD" id="cd01098">
    <property type="entry name" value="PAN_AP_plant"/>
    <property type="match status" value="1"/>
</dbReference>
<keyword evidence="9 17" id="KW-0067">ATP-binding</keyword>
<dbReference type="InterPro" id="IPR011009">
    <property type="entry name" value="Kinase-like_dom_sf"/>
</dbReference>
<dbReference type="FunFam" id="2.90.10.10:FF:000004">
    <property type="entry name" value="G-type lectin S-receptor-like serine/threonine-protein kinase"/>
    <property type="match status" value="1"/>
</dbReference>
<evidence type="ECO:0000256" key="8">
    <source>
        <dbReference type="ARBA" id="ARBA00022777"/>
    </source>
</evidence>
<dbReference type="SUPFAM" id="SSF56112">
    <property type="entry name" value="Protein kinase-like (PK-like)"/>
    <property type="match status" value="1"/>
</dbReference>
<dbReference type="PANTHER" id="PTHR32444">
    <property type="entry name" value="BULB-TYPE LECTIN DOMAIN-CONTAINING PROTEIN"/>
    <property type="match status" value="1"/>
</dbReference>
<protein>
    <recommendedName>
        <fullName evidence="17">Receptor-like serine/threonine-protein kinase</fullName>
        <ecNumber evidence="17">2.7.11.1</ecNumber>
    </recommendedName>
</protein>
<evidence type="ECO:0000256" key="3">
    <source>
        <dbReference type="ARBA" id="ARBA00022553"/>
    </source>
</evidence>
<dbReference type="EC" id="2.7.11.1" evidence="17"/>
<evidence type="ECO:0000256" key="15">
    <source>
        <dbReference type="ARBA" id="ARBA00047899"/>
    </source>
</evidence>
<keyword evidence="8 17" id="KW-0418">Kinase</keyword>
<dbReference type="EMBL" id="CM009299">
    <property type="protein sequence ID" value="PNT14248.1"/>
    <property type="molecule type" value="Genomic_DNA"/>
</dbReference>
<dbReference type="Gene3D" id="3.50.4.10">
    <property type="entry name" value="Hepatocyte Growth Factor"/>
    <property type="match status" value="1"/>
</dbReference>
<name>A0A2K1YMK1_POPTR</name>
<gene>
    <name evidence="24" type="ORF">POPTR_010G020300</name>
</gene>
<accession>A0A2K1YMK1</accession>
<dbReference type="FunFam" id="3.30.200.20:FF:000195">
    <property type="entry name" value="G-type lectin S-receptor-like serine/threonine-protein kinase"/>
    <property type="match status" value="1"/>
</dbReference>
<sequence>MHTTQPIRDGDSIVSAGGTYELGFFSPGKSRNRYLGIWYGKISLLTPVWVANRETPLNDSSGVVMLTNQGLLVLLNRSGSIIWSSNTSAPARNPVAQLLDSGNLFVKEEGDNNMENSLWQSFEYPGNTLIPGSKLGRNRITGMDWHLTSWKSSDDPSRGNISIILIPGGYPEYAAVEDSNVKYRGGPWNGLGFSGLPRLKSNPIYTFEFVFNDKEIFYRETLVNNSTHWRAIATQNGDLQLLLWMEQTQSWFLYATVNTDNCERYNLCGPNGICSINHSPVCDCLIGFVPKVPRDWKKTDWSSGCVRKTALNCSRDGFRKVRGLKMPETRKSWFNRSMNLEECKNTCLKNCSCTAYANLDIRDGGSGCLLWFNDLIDMRTFVQNEQDIFIRMAASELDNGDSAKVNTKSKVKKRIIVSSVLSTGILFVGLCLVLYVWKKKQQKNRKMTGNLHRRSNNKDLKEELELPFFNMDELACATNNFSVSNKLGEGGFGPVYKGKLTDGREIAVKRLSKNSRQGLDEFKNEVKHIVKLQHRNLVRLLGCCIERDENMLVYELLPNKSLDFYIFDVIVTQNSLIVTYHLLFSCSFTNIYESDKRCNGLTWADDTRSLLLDWPKRYNIITGIARGLLYLHQDSRLRIIHRDLKTSNILLDYEMNPKISDFGLARSFGENETEANTNKVAGTYGYISPEYANYGLYSLKSDVFSFGVLVIEIVGGYRNRGFRHPDHHLNLIGHAWRLFKQGRPLELAAGSKVETPYLSEVLRSIHVGLLCVQENPEDRPNMSYVVLMLGNEDELPHPKQPGFFTERDLVEVSYSSSQSKPPSANVCSISVLEAR</sequence>
<dbReference type="PIRSF" id="PIRSF000641">
    <property type="entry name" value="SRK"/>
    <property type="match status" value="1"/>
</dbReference>
<organism evidence="24 25">
    <name type="scientific">Populus trichocarpa</name>
    <name type="common">Western balsam poplar</name>
    <name type="synonym">Populus balsamifera subsp. trichocarpa</name>
    <dbReference type="NCBI Taxonomy" id="3694"/>
    <lineage>
        <taxon>Eukaryota</taxon>
        <taxon>Viridiplantae</taxon>
        <taxon>Streptophyta</taxon>
        <taxon>Embryophyta</taxon>
        <taxon>Tracheophyta</taxon>
        <taxon>Spermatophyta</taxon>
        <taxon>Magnoliopsida</taxon>
        <taxon>eudicotyledons</taxon>
        <taxon>Gunneridae</taxon>
        <taxon>Pentapetalae</taxon>
        <taxon>rosids</taxon>
        <taxon>fabids</taxon>
        <taxon>Malpighiales</taxon>
        <taxon>Salicaceae</taxon>
        <taxon>Saliceae</taxon>
        <taxon>Populus</taxon>
    </lineage>
</organism>
<keyword evidence="3" id="KW-0597">Phosphoprotein</keyword>
<dbReference type="InterPro" id="IPR036426">
    <property type="entry name" value="Bulb-type_lectin_dom_sf"/>
</dbReference>
<dbReference type="InterPro" id="IPR000742">
    <property type="entry name" value="EGF"/>
</dbReference>
<dbReference type="InterPro" id="IPR024171">
    <property type="entry name" value="SRK-like_kinase"/>
</dbReference>
<evidence type="ECO:0000259" key="20">
    <source>
        <dbReference type="PROSITE" id="PS50011"/>
    </source>
</evidence>
<dbReference type="SMART" id="SM00473">
    <property type="entry name" value="PAN_AP"/>
    <property type="match status" value="1"/>
</dbReference>
<dbReference type="InterPro" id="IPR003609">
    <property type="entry name" value="Pan_app"/>
</dbReference>
<dbReference type="FunFam" id="2.90.10.30:FF:000003">
    <property type="entry name" value="Os04g0303100 protein"/>
    <property type="match status" value="1"/>
</dbReference>
<evidence type="ECO:0000256" key="4">
    <source>
        <dbReference type="ARBA" id="ARBA00022679"/>
    </source>
</evidence>
<dbReference type="InterPro" id="IPR000858">
    <property type="entry name" value="S_locus_glycoprot_dom"/>
</dbReference>
<evidence type="ECO:0000256" key="19">
    <source>
        <dbReference type="SAM" id="Phobius"/>
    </source>
</evidence>
<keyword evidence="5 19" id="KW-0812">Transmembrane</keyword>
<dbReference type="Pfam" id="PF01453">
    <property type="entry name" value="B_lectin"/>
    <property type="match status" value="1"/>
</dbReference>
<keyword evidence="18" id="KW-0245">EGF-like domain</keyword>
<evidence type="ECO:0000256" key="17">
    <source>
        <dbReference type="PIRNR" id="PIRNR000641"/>
    </source>
</evidence>
<evidence type="ECO:0000313" key="25">
    <source>
        <dbReference type="Proteomes" id="UP000006729"/>
    </source>
</evidence>
<comment type="catalytic activity">
    <reaction evidence="16 17">
        <text>L-seryl-[protein] + ATP = O-phospho-L-seryl-[protein] + ADP + H(+)</text>
        <dbReference type="Rhea" id="RHEA:17989"/>
        <dbReference type="Rhea" id="RHEA-COMP:9863"/>
        <dbReference type="Rhea" id="RHEA-COMP:11604"/>
        <dbReference type="ChEBI" id="CHEBI:15378"/>
        <dbReference type="ChEBI" id="CHEBI:29999"/>
        <dbReference type="ChEBI" id="CHEBI:30616"/>
        <dbReference type="ChEBI" id="CHEBI:83421"/>
        <dbReference type="ChEBI" id="CHEBI:456216"/>
        <dbReference type="EC" id="2.7.11.1"/>
    </reaction>
</comment>
<evidence type="ECO:0000259" key="23">
    <source>
        <dbReference type="PROSITE" id="PS50948"/>
    </source>
</evidence>
<evidence type="ECO:0000256" key="13">
    <source>
        <dbReference type="ARBA" id="ARBA00023170"/>
    </source>
</evidence>
<dbReference type="GO" id="GO:0048544">
    <property type="term" value="P:recognition of pollen"/>
    <property type="evidence" value="ECO:0007669"/>
    <property type="project" value="InterPro"/>
</dbReference>
<keyword evidence="10 19" id="KW-1133">Transmembrane helix</keyword>
<evidence type="ECO:0000256" key="6">
    <source>
        <dbReference type="ARBA" id="ARBA00022729"/>
    </source>
</evidence>
<dbReference type="Gene3D" id="3.30.200.20">
    <property type="entry name" value="Phosphorylase Kinase, domain 1"/>
    <property type="match status" value="1"/>
</dbReference>
<keyword evidence="2 17" id="KW-0723">Serine/threonine-protein kinase</keyword>
<dbReference type="GO" id="GO:0007165">
    <property type="term" value="P:signal transduction"/>
    <property type="evidence" value="ECO:0000318"/>
    <property type="project" value="GO_Central"/>
</dbReference>
<dbReference type="InterPro" id="IPR008271">
    <property type="entry name" value="Ser/Thr_kinase_AS"/>
</dbReference>
<dbReference type="Pfam" id="PF00954">
    <property type="entry name" value="S_locus_glycop"/>
    <property type="match status" value="1"/>
</dbReference>
<dbReference type="PROSITE" id="PS50011">
    <property type="entry name" value="PROTEIN_KINASE_DOM"/>
    <property type="match status" value="1"/>
</dbReference>
<evidence type="ECO:0000256" key="18">
    <source>
        <dbReference type="PROSITE-ProRule" id="PRU00076"/>
    </source>
</evidence>
<evidence type="ECO:0000256" key="1">
    <source>
        <dbReference type="ARBA" id="ARBA00004479"/>
    </source>
</evidence>
<dbReference type="InParanoid" id="A0A2K1YMK1"/>
<evidence type="ECO:0000313" key="24">
    <source>
        <dbReference type="EMBL" id="PNT14248.1"/>
    </source>
</evidence>
<dbReference type="FunFam" id="1.10.510.10:FF:000060">
    <property type="entry name" value="G-type lectin S-receptor-like serine/threonine-protein kinase"/>
    <property type="match status" value="1"/>
</dbReference>
<dbReference type="InterPro" id="IPR001480">
    <property type="entry name" value="Bulb-type_lectin_dom"/>
</dbReference>
<feature type="domain" description="Apple" evidence="23">
    <location>
        <begin position="313"/>
        <end position="393"/>
    </location>
</feature>